<proteinExistence type="predicted"/>
<evidence type="ECO:0000313" key="10">
    <source>
        <dbReference type="EMBL" id="OAD02985.1"/>
    </source>
</evidence>
<dbReference type="OrthoDB" id="74314at2759"/>
<keyword evidence="2 8" id="KW-0812">Transmembrane</keyword>
<feature type="transmembrane region" description="Helical" evidence="8">
    <location>
        <begin position="323"/>
        <end position="349"/>
    </location>
</feature>
<comment type="caution">
    <text evidence="10">The sequence shown here is derived from an EMBL/GenBank/DDBJ whole genome shotgun (WGS) entry which is preliminary data.</text>
</comment>
<accession>A0A168L0D4</accession>
<dbReference type="InterPro" id="IPR010482">
    <property type="entry name" value="TECPR1-like_DysF"/>
</dbReference>
<comment type="subcellular location">
    <subcellularLocation>
        <location evidence="1">Membrane</location>
        <topology evidence="1">Multi-pass membrane protein</topology>
    </subcellularLocation>
</comment>
<organism evidence="10 11">
    <name type="scientific">Mucor lusitanicus CBS 277.49</name>
    <dbReference type="NCBI Taxonomy" id="747725"/>
    <lineage>
        <taxon>Eukaryota</taxon>
        <taxon>Fungi</taxon>
        <taxon>Fungi incertae sedis</taxon>
        <taxon>Mucoromycota</taxon>
        <taxon>Mucoromycotina</taxon>
        <taxon>Mucoromycetes</taxon>
        <taxon>Mucorales</taxon>
        <taxon>Mucorineae</taxon>
        <taxon>Mucoraceae</taxon>
        <taxon>Mucor</taxon>
    </lineage>
</organism>
<dbReference type="SMART" id="SM00693">
    <property type="entry name" value="DysFN"/>
    <property type="match status" value="1"/>
</dbReference>
<feature type="region of interest" description="Disordered" evidence="7">
    <location>
        <begin position="80"/>
        <end position="99"/>
    </location>
</feature>
<dbReference type="GO" id="GO:0007031">
    <property type="term" value="P:peroxisome organization"/>
    <property type="evidence" value="ECO:0007669"/>
    <property type="project" value="TreeGrafter"/>
</dbReference>
<dbReference type="Pfam" id="PF06398">
    <property type="entry name" value="Pex24p"/>
    <property type="match status" value="1"/>
</dbReference>
<dbReference type="PROSITE" id="PS00479">
    <property type="entry name" value="ZF_DAG_PE_1"/>
    <property type="match status" value="1"/>
</dbReference>
<dbReference type="GO" id="GO:0005778">
    <property type="term" value="C:peroxisomal membrane"/>
    <property type="evidence" value="ECO:0007669"/>
    <property type="project" value="UniProtKB-ARBA"/>
</dbReference>
<evidence type="ECO:0000256" key="4">
    <source>
        <dbReference type="ARBA" id="ARBA00022833"/>
    </source>
</evidence>
<dbReference type="VEuPathDB" id="FungiDB:MUCCIDRAFT_109835"/>
<dbReference type="GO" id="GO:0046872">
    <property type="term" value="F:metal ion binding"/>
    <property type="evidence" value="ECO:0007669"/>
    <property type="project" value="UniProtKB-KW"/>
</dbReference>
<dbReference type="AlphaFoldDB" id="A0A168L0D4"/>
<evidence type="ECO:0000313" key="11">
    <source>
        <dbReference type="Proteomes" id="UP000077051"/>
    </source>
</evidence>
<dbReference type="InterPro" id="IPR006614">
    <property type="entry name" value="Peroxin/Ferlin"/>
</dbReference>
<evidence type="ECO:0000259" key="9">
    <source>
        <dbReference type="PROSITE" id="PS50081"/>
    </source>
</evidence>
<dbReference type="CDD" id="cd00029">
    <property type="entry name" value="C1"/>
    <property type="match status" value="1"/>
</dbReference>
<feature type="domain" description="Phorbol-ester/DAG-type" evidence="9">
    <location>
        <begin position="2"/>
        <end position="51"/>
    </location>
</feature>
<evidence type="ECO:0000256" key="1">
    <source>
        <dbReference type="ARBA" id="ARBA00004141"/>
    </source>
</evidence>
<dbReference type="EMBL" id="AMYB01000004">
    <property type="protein sequence ID" value="OAD02985.1"/>
    <property type="molecule type" value="Genomic_DNA"/>
</dbReference>
<gene>
    <name evidence="10" type="ORF">MUCCIDRAFT_109835</name>
</gene>
<feature type="region of interest" description="Disordered" evidence="7">
    <location>
        <begin position="487"/>
        <end position="508"/>
    </location>
</feature>
<keyword evidence="5 8" id="KW-1133">Transmembrane helix</keyword>
<feature type="region of interest" description="Disordered" evidence="7">
    <location>
        <begin position="221"/>
        <end position="249"/>
    </location>
</feature>
<evidence type="ECO:0000256" key="3">
    <source>
        <dbReference type="ARBA" id="ARBA00022723"/>
    </source>
</evidence>
<keyword evidence="6 8" id="KW-0472">Membrane</keyword>
<keyword evidence="11" id="KW-1185">Reference proteome</keyword>
<sequence>MSHCLEETNFSKPTYCDHCQGLLWGLVKQGLKCSGCGAVSHFGCQQELKPCENPKLADDPPVYRKPDYDSPAANALRSLQQQHMNDPSSASTTTPPVVEGSSLTKLKKLATSEEFQNVLVSAAIHSSDTTQPPNEYLANLPPLNPQNTAKNFSRFVSRCGPMFAFRDSVILLLSWNKPIDTLAALIIYCLICLHPKLMLFVPHVIVLHIIISGYTKKFGNRQEEEAPEKDRNNQQQGKKPQPRKSTSASTASSLGASRFNFASALFPAFDEASPEYLKNMQNLQNMMGEMSGLYDLVASKSHFVDWSSETETMRFFQGTLISLGAMASVIWFVPLNAIFLVGGVAMFLLNTRFAKFVLKEMLPQIAEIGQSQVDSAVQWYTQVEKRLDDQANVKEQSLYENQRWWSGSGFVPHMLPNERGIWSDMSGTVELAPKEELPAPEGYHWVEDNWSLDQSGPWIDEILGIEVMVSPENGGWVYTDHHWENPRSGSNLINNQQSETSGDKSVTRRRRWVRKCERNINNKKYNLTDTN</sequence>
<dbReference type="STRING" id="747725.A0A168L0D4"/>
<dbReference type="SUPFAM" id="SSF57889">
    <property type="entry name" value="Cysteine-rich domain"/>
    <property type="match status" value="1"/>
</dbReference>
<evidence type="ECO:0000256" key="2">
    <source>
        <dbReference type="ARBA" id="ARBA00022692"/>
    </source>
</evidence>
<dbReference type="InterPro" id="IPR002219">
    <property type="entry name" value="PKC_DAG/PE"/>
</dbReference>
<evidence type="ECO:0000256" key="6">
    <source>
        <dbReference type="ARBA" id="ARBA00023136"/>
    </source>
</evidence>
<dbReference type="Pfam" id="PF00130">
    <property type="entry name" value="C1_1"/>
    <property type="match status" value="1"/>
</dbReference>
<feature type="compositionally biased region" description="Polar residues" evidence="7">
    <location>
        <begin position="80"/>
        <end position="95"/>
    </location>
</feature>
<dbReference type="PROSITE" id="PS50081">
    <property type="entry name" value="ZF_DAG_PE_2"/>
    <property type="match status" value="1"/>
</dbReference>
<evidence type="ECO:0000256" key="7">
    <source>
        <dbReference type="SAM" id="MobiDB-lite"/>
    </source>
</evidence>
<dbReference type="PANTHER" id="PTHR28304:SF2">
    <property type="entry name" value="PEROXISOMAL MEMBRANE PROTEIN PEX29"/>
    <property type="match status" value="1"/>
</dbReference>
<feature type="compositionally biased region" description="Basic and acidic residues" evidence="7">
    <location>
        <begin position="221"/>
        <end position="232"/>
    </location>
</feature>
<dbReference type="PANTHER" id="PTHR28304">
    <property type="entry name" value="PEROXISOMAL MEMBRANE PROTEIN PEX29"/>
    <property type="match status" value="1"/>
</dbReference>
<dbReference type="Proteomes" id="UP000077051">
    <property type="component" value="Unassembled WGS sequence"/>
</dbReference>
<dbReference type="SMART" id="SM00109">
    <property type="entry name" value="C1"/>
    <property type="match status" value="1"/>
</dbReference>
<name>A0A168L0D4_MUCCL</name>
<keyword evidence="4" id="KW-0862">Zinc</keyword>
<dbReference type="InterPro" id="IPR046349">
    <property type="entry name" value="C1-like_sf"/>
</dbReference>
<feature type="compositionally biased region" description="Polar residues" evidence="7">
    <location>
        <begin position="487"/>
        <end position="500"/>
    </location>
</feature>
<dbReference type="Gene3D" id="3.30.60.20">
    <property type="match status" value="1"/>
</dbReference>
<evidence type="ECO:0000256" key="5">
    <source>
        <dbReference type="ARBA" id="ARBA00022989"/>
    </source>
</evidence>
<dbReference type="InterPro" id="IPR052816">
    <property type="entry name" value="Peroxisomal_Membrane_PEX28-32"/>
</dbReference>
<protein>
    <recommendedName>
        <fullName evidence="9">Phorbol-ester/DAG-type domain-containing protein</fullName>
    </recommendedName>
</protein>
<keyword evidence="3" id="KW-0479">Metal-binding</keyword>
<reference evidence="10 11" key="1">
    <citation type="submission" date="2015-06" db="EMBL/GenBank/DDBJ databases">
        <title>Expansion of signal transduction pathways in fungi by whole-genome duplication.</title>
        <authorList>
            <consortium name="DOE Joint Genome Institute"/>
            <person name="Corrochano L.M."/>
            <person name="Kuo A."/>
            <person name="Marcet-Houben M."/>
            <person name="Polaino S."/>
            <person name="Salamov A."/>
            <person name="Villalobos J.M."/>
            <person name="Alvarez M.I."/>
            <person name="Avalos J."/>
            <person name="Benito E.P."/>
            <person name="Benoit I."/>
            <person name="Burger G."/>
            <person name="Camino L.P."/>
            <person name="Canovas D."/>
            <person name="Cerda-Olmedo E."/>
            <person name="Cheng J.-F."/>
            <person name="Dominguez A."/>
            <person name="Elias M."/>
            <person name="Eslava A.P."/>
            <person name="Glaser F."/>
            <person name="Grimwood J."/>
            <person name="Gutierrez G."/>
            <person name="Heitman J."/>
            <person name="Henrissat B."/>
            <person name="Iturriaga E.A."/>
            <person name="Lang B.F."/>
            <person name="Lavin J.L."/>
            <person name="Lee S."/>
            <person name="Li W."/>
            <person name="Lindquist E."/>
            <person name="Lopez-Garcia S."/>
            <person name="Luque E.M."/>
            <person name="Marcos A.T."/>
            <person name="Martin J."/>
            <person name="Mccluskey K."/>
            <person name="Medina H.R."/>
            <person name="Miralles-Duran A."/>
            <person name="Miyazaki A."/>
            <person name="Munoz-Torres E."/>
            <person name="Oguiza J.A."/>
            <person name="Ohm R."/>
            <person name="Olmedo M."/>
            <person name="Orejas M."/>
            <person name="Ortiz-Castellanos L."/>
            <person name="Pisabarro A.G."/>
            <person name="Rodriguez-Romero J."/>
            <person name="Ruiz-Herrera J."/>
            <person name="Ruiz-Vazquez R."/>
            <person name="Sanz C."/>
            <person name="Schackwitz W."/>
            <person name="Schmutz J."/>
            <person name="Shahriari M."/>
            <person name="Shelest E."/>
            <person name="Silva-Franco F."/>
            <person name="Soanes D."/>
            <person name="Syed K."/>
            <person name="Tagua V.G."/>
            <person name="Talbot N.J."/>
            <person name="Thon M."/>
            <person name="De Vries R.P."/>
            <person name="Wiebenga A."/>
            <person name="Yadav J.S."/>
            <person name="Braun E.L."/>
            <person name="Baker S."/>
            <person name="Garre V."/>
            <person name="Horwitz B."/>
            <person name="Torres-Martinez S."/>
            <person name="Idnurm A."/>
            <person name="Herrera-Estrella A."/>
            <person name="Gabaldon T."/>
            <person name="Grigoriev I.V."/>
        </authorList>
    </citation>
    <scope>NUCLEOTIDE SEQUENCE [LARGE SCALE GENOMIC DNA]</scope>
    <source>
        <strain evidence="10 11">CBS 277.49</strain>
    </source>
</reference>
<evidence type="ECO:0000256" key="8">
    <source>
        <dbReference type="SAM" id="Phobius"/>
    </source>
</evidence>